<evidence type="ECO:0000313" key="2">
    <source>
        <dbReference type="EMBL" id="MWB78885.1"/>
    </source>
</evidence>
<dbReference type="Pfam" id="PF17272">
    <property type="entry name" value="DUF5337"/>
    <property type="match status" value="1"/>
</dbReference>
<feature type="transmembrane region" description="Helical" evidence="1">
    <location>
        <begin position="20"/>
        <end position="41"/>
    </location>
</feature>
<reference evidence="2 3" key="1">
    <citation type="submission" date="2019-11" db="EMBL/GenBank/DDBJ databases">
        <title>Pseudooceanicola pacifica sp. nov., isolated from deep-sea sediment of the Pacific Ocean.</title>
        <authorList>
            <person name="Lyu L."/>
        </authorList>
    </citation>
    <scope>NUCLEOTIDE SEQUENCE [LARGE SCALE GENOMIC DNA]</scope>
    <source>
        <strain evidence="2 3">216_PA32_1</strain>
    </source>
</reference>
<keyword evidence="1" id="KW-1133">Transmembrane helix</keyword>
<dbReference type="EMBL" id="WNXQ01000007">
    <property type="protein sequence ID" value="MWB78885.1"/>
    <property type="molecule type" value="Genomic_DNA"/>
</dbReference>
<dbReference type="AlphaFoldDB" id="A0A844W712"/>
<feature type="transmembrane region" description="Helical" evidence="1">
    <location>
        <begin position="47"/>
        <end position="67"/>
    </location>
</feature>
<proteinExistence type="predicted"/>
<keyword evidence="1" id="KW-0472">Membrane</keyword>
<accession>A0A844W712</accession>
<keyword evidence="1" id="KW-0812">Transmembrane</keyword>
<protein>
    <submittedName>
        <fullName evidence="2">Uncharacterized protein</fullName>
    </submittedName>
</protein>
<dbReference type="Proteomes" id="UP000443843">
    <property type="component" value="Unassembled WGS sequence"/>
</dbReference>
<dbReference type="InterPro" id="IPR020308">
    <property type="entry name" value="Uncharacterised_Ynq1"/>
</dbReference>
<evidence type="ECO:0000313" key="3">
    <source>
        <dbReference type="Proteomes" id="UP000443843"/>
    </source>
</evidence>
<sequence length="82" mass="9387">MDGMNREDTERAYARKGRTVGLAIAATMVIWLGGTTLVAAMGWQARYVFLFDLAAMAAFVWIFAVLWQMWRLRQELKDSGQR</sequence>
<keyword evidence="3" id="KW-1185">Reference proteome</keyword>
<gene>
    <name evidence="2" type="ORF">GLS40_12665</name>
</gene>
<organism evidence="2 3">
    <name type="scientific">Pseudooceanicola pacificus</name>
    <dbReference type="NCBI Taxonomy" id="2676438"/>
    <lineage>
        <taxon>Bacteria</taxon>
        <taxon>Pseudomonadati</taxon>
        <taxon>Pseudomonadota</taxon>
        <taxon>Alphaproteobacteria</taxon>
        <taxon>Rhodobacterales</taxon>
        <taxon>Paracoccaceae</taxon>
        <taxon>Pseudooceanicola</taxon>
    </lineage>
</organism>
<name>A0A844W712_9RHOB</name>
<comment type="caution">
    <text evidence="2">The sequence shown here is derived from an EMBL/GenBank/DDBJ whole genome shotgun (WGS) entry which is preliminary data.</text>
</comment>
<evidence type="ECO:0000256" key="1">
    <source>
        <dbReference type="SAM" id="Phobius"/>
    </source>
</evidence>